<evidence type="ECO:0000259" key="1">
    <source>
        <dbReference type="Pfam" id="PF01882"/>
    </source>
</evidence>
<comment type="caution">
    <text evidence="2">The sequence shown here is derived from an EMBL/GenBank/DDBJ whole genome shotgun (WGS) entry which is preliminary data.</text>
</comment>
<dbReference type="PANTHER" id="PTHR33608">
    <property type="entry name" value="BLL2464 PROTEIN"/>
    <property type="match status" value="1"/>
</dbReference>
<dbReference type="Pfam" id="PF01882">
    <property type="entry name" value="DUF58"/>
    <property type="match status" value="1"/>
</dbReference>
<feature type="domain" description="DUF58" evidence="1">
    <location>
        <begin position="61"/>
        <end position="280"/>
    </location>
</feature>
<dbReference type="EMBL" id="JAQQXP010000001">
    <property type="protein sequence ID" value="MDC8831579.1"/>
    <property type="molecule type" value="Genomic_DNA"/>
</dbReference>
<gene>
    <name evidence="2" type="ORF">OIK42_12495</name>
</gene>
<dbReference type="PANTHER" id="PTHR33608:SF12">
    <property type="entry name" value="DUF58 DOMAIN-CONTAINING PROTEIN"/>
    <property type="match status" value="1"/>
</dbReference>
<protein>
    <submittedName>
        <fullName evidence="2">DUF58 domain-containing protein</fullName>
    </submittedName>
</protein>
<name>A0ABT5L5A3_9ALTE</name>
<evidence type="ECO:0000313" key="2">
    <source>
        <dbReference type="EMBL" id="MDC8831579.1"/>
    </source>
</evidence>
<sequence length="326" mass="37129">MTTQSQLARLQSNGIQLGVKELLQYRQFANLLDLSPRRTPQARLAGSYLTKHKGRGMEFDEARHYQPGDDIRAIDWRVTARTGKTHTKVYREERERPVFVLCDMSGSMQFGTQLLLKSVQAAHLTSLISWAAAQRGDKVGALIYSDTLHSECKPLSRKRAVLSICHELMRCQNSVELDAVHKAKPAEQMSTNLEQALGRLRRLAKPGSLVYLISDFIQLDERALQHLLQISRHCEVSALAITDPLEQELPSISRLQPVNVTNGQQQQTWLLGDRKLASHYTRSQQARWAQVESHLKQCKTPLSFIDAGVPLTDQFERLRRLSQWTR</sequence>
<evidence type="ECO:0000313" key="3">
    <source>
        <dbReference type="Proteomes" id="UP001218788"/>
    </source>
</evidence>
<dbReference type="SUPFAM" id="SSF53300">
    <property type="entry name" value="vWA-like"/>
    <property type="match status" value="1"/>
</dbReference>
<dbReference type="InterPro" id="IPR036465">
    <property type="entry name" value="vWFA_dom_sf"/>
</dbReference>
<dbReference type="InterPro" id="IPR002881">
    <property type="entry name" value="DUF58"/>
</dbReference>
<reference evidence="2 3" key="1">
    <citation type="submission" date="2022-10" db="EMBL/GenBank/DDBJ databases">
        <title>Alteromonas sp. chi3 Genome sequencing.</title>
        <authorList>
            <person name="Park S."/>
        </authorList>
    </citation>
    <scope>NUCLEOTIDE SEQUENCE [LARGE SCALE GENOMIC DNA]</scope>
    <source>
        <strain evidence="3">chi3</strain>
    </source>
</reference>
<accession>A0ABT5L5A3</accession>
<keyword evidence="3" id="KW-1185">Reference proteome</keyword>
<dbReference type="Proteomes" id="UP001218788">
    <property type="component" value="Unassembled WGS sequence"/>
</dbReference>
<organism evidence="2 3">
    <name type="scientific">Alteromonas gilva</name>
    <dbReference type="NCBI Taxonomy" id="2987522"/>
    <lineage>
        <taxon>Bacteria</taxon>
        <taxon>Pseudomonadati</taxon>
        <taxon>Pseudomonadota</taxon>
        <taxon>Gammaproteobacteria</taxon>
        <taxon>Alteromonadales</taxon>
        <taxon>Alteromonadaceae</taxon>
        <taxon>Alteromonas/Salinimonas group</taxon>
        <taxon>Alteromonas</taxon>
    </lineage>
</organism>
<proteinExistence type="predicted"/>